<reference evidence="1 2" key="1">
    <citation type="journal article" date="2021" name="Hortic Res">
        <title>High-quality reference genome and annotation aids understanding of berry development for evergreen blueberry (Vaccinium darrowii).</title>
        <authorList>
            <person name="Yu J."/>
            <person name="Hulse-Kemp A.M."/>
            <person name="Babiker E."/>
            <person name="Staton M."/>
        </authorList>
    </citation>
    <scope>NUCLEOTIDE SEQUENCE [LARGE SCALE GENOMIC DNA]</scope>
    <source>
        <strain evidence="2">cv. NJ 8807/NJ 8810</strain>
        <tissue evidence="1">Young leaf</tissue>
    </source>
</reference>
<sequence>MHELMFYYMGRVRPMWEITWFFLLHGACLVVEIGIKKVVKDRCRLPRVIATLMTVGFVMVTGFWLFFPQFLRCKANVRGLYEYALAGAFAKDVVNRVVKLGNFGHSDWNVPSQGLYTLMIKE</sequence>
<dbReference type="EMBL" id="CM037153">
    <property type="protein sequence ID" value="KAH7857722.1"/>
    <property type="molecule type" value="Genomic_DNA"/>
</dbReference>
<organism evidence="1 2">
    <name type="scientific">Vaccinium darrowii</name>
    <dbReference type="NCBI Taxonomy" id="229202"/>
    <lineage>
        <taxon>Eukaryota</taxon>
        <taxon>Viridiplantae</taxon>
        <taxon>Streptophyta</taxon>
        <taxon>Embryophyta</taxon>
        <taxon>Tracheophyta</taxon>
        <taxon>Spermatophyta</taxon>
        <taxon>Magnoliopsida</taxon>
        <taxon>eudicotyledons</taxon>
        <taxon>Gunneridae</taxon>
        <taxon>Pentapetalae</taxon>
        <taxon>asterids</taxon>
        <taxon>Ericales</taxon>
        <taxon>Ericaceae</taxon>
        <taxon>Vaccinioideae</taxon>
        <taxon>Vaccinieae</taxon>
        <taxon>Vaccinium</taxon>
    </lineage>
</organism>
<gene>
    <name evidence="1" type="ORF">Vadar_015855</name>
</gene>
<evidence type="ECO:0000313" key="2">
    <source>
        <dbReference type="Proteomes" id="UP000828048"/>
    </source>
</evidence>
<proteinExistence type="predicted"/>
<protein>
    <submittedName>
        <fullName evidence="1">Uncharacterized protein</fullName>
    </submittedName>
</protein>
<keyword evidence="2" id="KW-1185">Reference proteome</keyword>
<evidence type="ECO:0000313" key="1">
    <source>
        <dbReference type="EMBL" id="KAH7857722.1"/>
    </source>
</evidence>
<name>A0ACB7YWU8_9ERIC</name>
<accession>A0ACB7YWU8</accession>
<dbReference type="Proteomes" id="UP000828048">
    <property type="component" value="Chromosome 3"/>
</dbReference>
<comment type="caution">
    <text evidence="1">The sequence shown here is derived from an EMBL/GenBank/DDBJ whole genome shotgun (WGS) entry which is preliminary data.</text>
</comment>